<organism evidence="1">
    <name type="scientific">Caldithrix abyssi</name>
    <dbReference type="NCBI Taxonomy" id="187145"/>
    <lineage>
        <taxon>Bacteria</taxon>
        <taxon>Pseudomonadati</taxon>
        <taxon>Calditrichota</taxon>
        <taxon>Calditrichia</taxon>
        <taxon>Calditrichales</taxon>
        <taxon>Calditrichaceae</taxon>
        <taxon>Caldithrix</taxon>
    </lineage>
</organism>
<dbReference type="Proteomes" id="UP000886005">
    <property type="component" value="Unassembled WGS sequence"/>
</dbReference>
<sequence>MAKYKGISRIDSKHTHGWYVRIYGDKRVLTSKLFSDRLYGGKEEALANAIKFRDHNQMVADIKYPASSRKKGLKTKPPVNNQSGVVGVHFTEKLERGKRIPTWVATWTENGKPKSKSFYQRAHRSLDEAFEQAVAYRKKMESRLGVR</sequence>
<comment type="caution">
    <text evidence="1">The sequence shown here is derived from an EMBL/GenBank/DDBJ whole genome shotgun (WGS) entry which is preliminary data.</text>
</comment>
<dbReference type="AlphaFoldDB" id="A0A7V1M1V9"/>
<protein>
    <submittedName>
        <fullName evidence="1">AP2 domain-containing protein</fullName>
    </submittedName>
</protein>
<dbReference type="EMBL" id="DRLD01000387">
    <property type="protein sequence ID" value="HED11744.1"/>
    <property type="molecule type" value="Genomic_DNA"/>
</dbReference>
<reference evidence="1" key="1">
    <citation type="journal article" date="2020" name="mSystems">
        <title>Genome- and Community-Level Interaction Insights into Carbon Utilization and Element Cycling Functions of Hydrothermarchaeota in Hydrothermal Sediment.</title>
        <authorList>
            <person name="Zhou Z."/>
            <person name="Liu Y."/>
            <person name="Xu W."/>
            <person name="Pan J."/>
            <person name="Luo Z.H."/>
            <person name="Li M."/>
        </authorList>
    </citation>
    <scope>NUCLEOTIDE SEQUENCE [LARGE SCALE GENOMIC DNA]</scope>
    <source>
        <strain evidence="1">HyVt-456</strain>
    </source>
</reference>
<accession>A0A7V1M1V9</accession>
<evidence type="ECO:0000313" key="1">
    <source>
        <dbReference type="EMBL" id="HED11744.1"/>
    </source>
</evidence>
<gene>
    <name evidence="1" type="ORF">ENJ10_13710</name>
</gene>
<dbReference type="Gene3D" id="1.20.5.2050">
    <property type="match status" value="1"/>
</dbReference>
<proteinExistence type="predicted"/>
<name>A0A7V1M1V9_CALAY</name>